<reference evidence="2" key="1">
    <citation type="journal article" date="2017" name="Front. Plant Sci.">
        <title>Climate Clever Clovers: New Paradigm to Reduce the Environmental Footprint of Ruminants by Breeding Low Methanogenic Forages Utilizing Haplotype Variation.</title>
        <authorList>
            <person name="Kaur P."/>
            <person name="Appels R."/>
            <person name="Bayer P.E."/>
            <person name="Keeble-Gagnere G."/>
            <person name="Wang J."/>
            <person name="Hirakawa H."/>
            <person name="Shirasawa K."/>
            <person name="Vercoe P."/>
            <person name="Stefanova K."/>
            <person name="Durmic Z."/>
            <person name="Nichols P."/>
            <person name="Revell C."/>
            <person name="Isobe S.N."/>
            <person name="Edwards D."/>
            <person name="Erskine W."/>
        </authorList>
    </citation>
    <scope>NUCLEOTIDE SEQUENCE [LARGE SCALE GENOMIC DNA]</scope>
    <source>
        <strain evidence="2">cv. Daliak</strain>
    </source>
</reference>
<dbReference type="Proteomes" id="UP000242715">
    <property type="component" value="Unassembled WGS sequence"/>
</dbReference>
<evidence type="ECO:0000313" key="2">
    <source>
        <dbReference type="Proteomes" id="UP000242715"/>
    </source>
</evidence>
<protein>
    <submittedName>
        <fullName evidence="1">Uncharacterized protein</fullName>
    </submittedName>
</protein>
<dbReference type="AlphaFoldDB" id="A0A2Z6N3P5"/>
<organism evidence="1 2">
    <name type="scientific">Trifolium subterraneum</name>
    <name type="common">Subterranean clover</name>
    <dbReference type="NCBI Taxonomy" id="3900"/>
    <lineage>
        <taxon>Eukaryota</taxon>
        <taxon>Viridiplantae</taxon>
        <taxon>Streptophyta</taxon>
        <taxon>Embryophyta</taxon>
        <taxon>Tracheophyta</taxon>
        <taxon>Spermatophyta</taxon>
        <taxon>Magnoliopsida</taxon>
        <taxon>eudicotyledons</taxon>
        <taxon>Gunneridae</taxon>
        <taxon>Pentapetalae</taxon>
        <taxon>rosids</taxon>
        <taxon>fabids</taxon>
        <taxon>Fabales</taxon>
        <taxon>Fabaceae</taxon>
        <taxon>Papilionoideae</taxon>
        <taxon>50 kb inversion clade</taxon>
        <taxon>NPAAA clade</taxon>
        <taxon>Hologalegina</taxon>
        <taxon>IRL clade</taxon>
        <taxon>Trifolieae</taxon>
        <taxon>Trifolium</taxon>
    </lineage>
</organism>
<keyword evidence="2" id="KW-1185">Reference proteome</keyword>
<accession>A0A2Z6N3P5</accession>
<gene>
    <name evidence="1" type="ORF">TSUD_224900</name>
</gene>
<sequence length="80" mass="8627">MTLLFPTFATTIKQGDTSHVSAESGVVRFGGWISDTNVQDRFQAGHSMVDGNTGTTRNNDNRRLWRIERGGCQAGGAIVG</sequence>
<dbReference type="EMBL" id="DF973329">
    <property type="protein sequence ID" value="GAU26029.1"/>
    <property type="molecule type" value="Genomic_DNA"/>
</dbReference>
<proteinExistence type="predicted"/>
<name>A0A2Z6N3P5_TRISU</name>
<evidence type="ECO:0000313" key="1">
    <source>
        <dbReference type="EMBL" id="GAU26029.1"/>
    </source>
</evidence>